<evidence type="ECO:0000313" key="2">
    <source>
        <dbReference type="EMBL" id="CAD6264917.1"/>
    </source>
</evidence>
<sequence>MERMRRIAGMGKAKVPSVVQAEYKDESVVFFRELYKREKYRDVNLLEPMYSVEFDAIQGGHVCRVPSGKRDFLIPVDEKHDYDWLMTPPAAPLFPSLDTEANSSRIVLQKELPIPPHPVKPSASRLSGKPDGATTSARPASHTASSSSKTTCVKGAPAVSKEKKQPRTADQRPSHKVPTNGKQKAAAAAVPGTKKHSERCYASQASGTNTSTVKGVADQELPFKAPKNLITTARSIFRRQAPPPAVSAQSKGAPPVVSAQSKGPGSGVDVKKKNGKATRQSCPPAATRGVTMSELLLQDRRNELPPRGTNVAGSGAGGEPPSSTGGRAGRAPLMRGIPKADGKSWV</sequence>
<organism evidence="2 3">
    <name type="scientific">Miscanthus lutarioriparius</name>
    <dbReference type="NCBI Taxonomy" id="422564"/>
    <lineage>
        <taxon>Eukaryota</taxon>
        <taxon>Viridiplantae</taxon>
        <taxon>Streptophyta</taxon>
        <taxon>Embryophyta</taxon>
        <taxon>Tracheophyta</taxon>
        <taxon>Spermatophyta</taxon>
        <taxon>Magnoliopsida</taxon>
        <taxon>Liliopsida</taxon>
        <taxon>Poales</taxon>
        <taxon>Poaceae</taxon>
        <taxon>PACMAD clade</taxon>
        <taxon>Panicoideae</taxon>
        <taxon>Andropogonodae</taxon>
        <taxon>Andropogoneae</taxon>
        <taxon>Saccharinae</taxon>
        <taxon>Miscanthus</taxon>
    </lineage>
</organism>
<reference evidence="2" key="1">
    <citation type="submission" date="2020-10" db="EMBL/GenBank/DDBJ databases">
        <authorList>
            <person name="Han B."/>
            <person name="Lu T."/>
            <person name="Zhao Q."/>
            <person name="Huang X."/>
            <person name="Zhao Y."/>
        </authorList>
    </citation>
    <scope>NUCLEOTIDE SEQUENCE</scope>
</reference>
<comment type="caution">
    <text evidence="2">The sequence shown here is derived from an EMBL/GenBank/DDBJ whole genome shotgun (WGS) entry which is preliminary data.</text>
</comment>
<name>A0A811R4D4_9POAL</name>
<dbReference type="Proteomes" id="UP000604825">
    <property type="component" value="Unassembled WGS sequence"/>
</dbReference>
<feature type="compositionally biased region" description="Basic and acidic residues" evidence="1">
    <location>
        <begin position="160"/>
        <end position="173"/>
    </location>
</feature>
<protein>
    <submittedName>
        <fullName evidence="2">Uncharacterized protein</fullName>
    </submittedName>
</protein>
<dbReference type="GO" id="GO:0043622">
    <property type="term" value="P:cortical microtubule organization"/>
    <property type="evidence" value="ECO:0007669"/>
    <property type="project" value="TreeGrafter"/>
</dbReference>
<dbReference type="PANTHER" id="PTHR31949:SF36">
    <property type="entry name" value="OS08G0543000 PROTEIN"/>
    <property type="match status" value="1"/>
</dbReference>
<feature type="compositionally biased region" description="Low complexity" evidence="1">
    <location>
        <begin position="133"/>
        <end position="151"/>
    </location>
</feature>
<dbReference type="AlphaFoldDB" id="A0A811R4D4"/>
<dbReference type="EMBL" id="CAJGYO010000013">
    <property type="protein sequence ID" value="CAD6264917.1"/>
    <property type="molecule type" value="Genomic_DNA"/>
</dbReference>
<dbReference type="GO" id="GO:0055028">
    <property type="term" value="C:cortical microtubule"/>
    <property type="evidence" value="ECO:0007669"/>
    <property type="project" value="TreeGrafter"/>
</dbReference>
<evidence type="ECO:0000256" key="1">
    <source>
        <dbReference type="SAM" id="MobiDB-lite"/>
    </source>
</evidence>
<feature type="region of interest" description="Disordered" evidence="1">
    <location>
        <begin position="243"/>
        <end position="346"/>
    </location>
</feature>
<dbReference type="OrthoDB" id="1929779at2759"/>
<evidence type="ECO:0000313" key="3">
    <source>
        <dbReference type="Proteomes" id="UP000604825"/>
    </source>
</evidence>
<gene>
    <name evidence="2" type="ORF">NCGR_LOCUS48222</name>
</gene>
<proteinExistence type="predicted"/>
<accession>A0A811R4D4</accession>
<feature type="region of interest" description="Disordered" evidence="1">
    <location>
        <begin position="110"/>
        <end position="196"/>
    </location>
</feature>
<dbReference type="PANTHER" id="PTHR31949">
    <property type="entry name" value="GASTRIC MUCIN-LIKE PROTEIN"/>
    <property type="match status" value="1"/>
</dbReference>
<keyword evidence="3" id="KW-1185">Reference proteome</keyword>